<name>A0A0E0F873_9ORYZ</name>
<sequence>MALGAGMPPPPPLPPCKHQTFRISEASVKIIPLLVSENWIIMVSCYGLFDLAYLELFQLLKVLYSRQRVNGGDRQYHSLKPWSCSAIEDNVKEAIVLDNKSYEVPKCSTPE</sequence>
<dbReference type="HOGENOM" id="CLU_2162446_0_0_1"/>
<reference evidence="1" key="1">
    <citation type="submission" date="2015-04" db="UniProtKB">
        <authorList>
            <consortium name="EnsemblPlants"/>
        </authorList>
    </citation>
    <scope>IDENTIFICATION</scope>
</reference>
<reference evidence="1" key="2">
    <citation type="submission" date="2018-05" db="EMBL/GenBank/DDBJ databases">
        <title>OmerRS3 (Oryza meridionalis Reference Sequence Version 3).</title>
        <authorList>
            <person name="Zhang J."/>
            <person name="Kudrna D."/>
            <person name="Lee S."/>
            <person name="Talag J."/>
            <person name="Welchert J."/>
            <person name="Wing R.A."/>
        </authorList>
    </citation>
    <scope>NUCLEOTIDE SEQUENCE [LARGE SCALE GENOMIC DNA]</scope>
    <source>
        <strain evidence="1">cv. OR44</strain>
    </source>
</reference>
<keyword evidence="2" id="KW-1185">Reference proteome</keyword>
<evidence type="ECO:0000313" key="2">
    <source>
        <dbReference type="Proteomes" id="UP000008021"/>
    </source>
</evidence>
<dbReference type="Proteomes" id="UP000008021">
    <property type="component" value="Chromosome 11"/>
</dbReference>
<dbReference type="EnsemblPlants" id="OMERI11G17840.10">
    <property type="protein sequence ID" value="OMERI11G17840.10"/>
    <property type="gene ID" value="OMERI11G17840"/>
</dbReference>
<evidence type="ECO:0000313" key="1">
    <source>
        <dbReference type="EnsemblPlants" id="OMERI11G17840.10"/>
    </source>
</evidence>
<accession>A0A0E0F873</accession>
<protein>
    <submittedName>
        <fullName evidence="1">Uncharacterized protein</fullName>
    </submittedName>
</protein>
<proteinExistence type="predicted"/>
<organism evidence="1">
    <name type="scientific">Oryza meridionalis</name>
    <dbReference type="NCBI Taxonomy" id="40149"/>
    <lineage>
        <taxon>Eukaryota</taxon>
        <taxon>Viridiplantae</taxon>
        <taxon>Streptophyta</taxon>
        <taxon>Embryophyta</taxon>
        <taxon>Tracheophyta</taxon>
        <taxon>Spermatophyta</taxon>
        <taxon>Magnoliopsida</taxon>
        <taxon>Liliopsida</taxon>
        <taxon>Poales</taxon>
        <taxon>Poaceae</taxon>
        <taxon>BOP clade</taxon>
        <taxon>Oryzoideae</taxon>
        <taxon>Oryzeae</taxon>
        <taxon>Oryzinae</taxon>
        <taxon>Oryza</taxon>
    </lineage>
</organism>
<dbReference type="AlphaFoldDB" id="A0A0E0F873"/>
<dbReference type="Gramene" id="OMERI11G17840.10">
    <property type="protein sequence ID" value="OMERI11G17840.10"/>
    <property type="gene ID" value="OMERI11G17840"/>
</dbReference>